<comment type="caution">
    <text evidence="1">The sequence shown here is derived from an EMBL/GenBank/DDBJ whole genome shotgun (WGS) entry which is preliminary data.</text>
</comment>
<dbReference type="Gene3D" id="3.30.1540.10">
    <property type="entry name" value="formyl-coa transferase, domain 3"/>
    <property type="match status" value="1"/>
</dbReference>
<keyword evidence="1" id="KW-0808">Transferase</keyword>
<sequence length="395" mass="42376">MGPLHGIRVIEMAGIGPGPFCGMLLADMGADVLRIDRLVETDRGIDFPSKLDLLNRNKRSVAIDLKSAQGLATVRQLISGADMLIEGFRPGVMEKLGLGPEDCLRGNPRLVFGRMTGWGQDGPLNRAAGHDLNFIALTGALDAIGQKGAPPTIPLNLVGDFGGGALYLAMGLLAAVIEARTSGAGQVVDAAIVDGVSSLMTMQYALKQMGAWPGERGSNIIDGGAPFYNVYETKDGHHVSIAAVEARFYEALLEHVGLNSDDLPDEEGRYAADLPEQNDRASWEHMHARFAEIFKTRTRDEWCSLLEGTDTCFAPVLTMDECVTHPHNVARKAFVEVGGVLNPAPAPRFSRTCSELRRPPPRMGADTEPALADWGLSPDQISKLGESGVIKLNKA</sequence>
<dbReference type="InterPro" id="IPR023606">
    <property type="entry name" value="CoA-Trfase_III_dom_1_sf"/>
</dbReference>
<dbReference type="PANTHER" id="PTHR48228">
    <property type="entry name" value="SUCCINYL-COA--D-CITRAMALATE COA-TRANSFERASE"/>
    <property type="match status" value="1"/>
</dbReference>
<dbReference type="EMBL" id="WTVS01000004">
    <property type="protein sequence ID" value="NMF96425.1"/>
    <property type="molecule type" value="Genomic_DNA"/>
</dbReference>
<gene>
    <name evidence="1" type="ORF">GPA27_03320</name>
</gene>
<dbReference type="Gene3D" id="3.40.50.10540">
    <property type="entry name" value="Crotonobetainyl-coa:carnitine coa-transferase, domain 1"/>
    <property type="match status" value="1"/>
</dbReference>
<protein>
    <submittedName>
        <fullName evidence="1">CoA transferase</fullName>
    </submittedName>
</protein>
<evidence type="ECO:0000313" key="1">
    <source>
        <dbReference type="EMBL" id="NMF96425.1"/>
    </source>
</evidence>
<dbReference type="Proteomes" id="UP000634522">
    <property type="component" value="Unassembled WGS sequence"/>
</dbReference>
<dbReference type="Pfam" id="PF02515">
    <property type="entry name" value="CoA_transf_3"/>
    <property type="match status" value="1"/>
</dbReference>
<reference evidence="1 2" key="1">
    <citation type="submission" date="2019-12" db="EMBL/GenBank/DDBJ databases">
        <title>Comparative genomics gives insights into the taxonomy of the Azoarcus-Aromatoleum group and reveals separate origins of nif in the plant-associated Azoarcus and non-plant-associated Aromatoleum sub-groups.</title>
        <authorList>
            <person name="Lafos M."/>
            <person name="Maluk M."/>
            <person name="Batista M."/>
            <person name="Junghare M."/>
            <person name="Carmona M."/>
            <person name="Faoro H."/>
            <person name="Cruz L.M."/>
            <person name="Battistoni F."/>
            <person name="De Souza E."/>
            <person name="Pedrosa F."/>
            <person name="Chen W.-M."/>
            <person name="Poole P.S."/>
            <person name="Dixon R.A."/>
            <person name="James E.K."/>
        </authorList>
    </citation>
    <scope>NUCLEOTIDE SEQUENCE [LARGE SCALE GENOMIC DNA]</scope>
    <source>
        <strain evidence="1 2">T</strain>
    </source>
</reference>
<dbReference type="PANTHER" id="PTHR48228:SF5">
    <property type="entry name" value="ALPHA-METHYLACYL-COA RACEMASE"/>
    <property type="match status" value="1"/>
</dbReference>
<dbReference type="InterPro" id="IPR003673">
    <property type="entry name" value="CoA-Trfase_fam_III"/>
</dbReference>
<organism evidence="1 2">
    <name type="scientific">Aromatoleum toluolicum</name>
    <dbReference type="NCBI Taxonomy" id="90060"/>
    <lineage>
        <taxon>Bacteria</taxon>
        <taxon>Pseudomonadati</taxon>
        <taxon>Pseudomonadota</taxon>
        <taxon>Betaproteobacteria</taxon>
        <taxon>Rhodocyclales</taxon>
        <taxon>Rhodocyclaceae</taxon>
        <taxon>Aromatoleum</taxon>
    </lineage>
</organism>
<dbReference type="GO" id="GO:0016740">
    <property type="term" value="F:transferase activity"/>
    <property type="evidence" value="ECO:0007669"/>
    <property type="project" value="UniProtKB-KW"/>
</dbReference>
<dbReference type="InterPro" id="IPR050509">
    <property type="entry name" value="CoA-transferase_III"/>
</dbReference>
<evidence type="ECO:0000313" key="2">
    <source>
        <dbReference type="Proteomes" id="UP000634522"/>
    </source>
</evidence>
<name>A0ABX1NB63_9RHOO</name>
<keyword evidence="2" id="KW-1185">Reference proteome</keyword>
<dbReference type="InterPro" id="IPR044855">
    <property type="entry name" value="CoA-Trfase_III_dom3_sf"/>
</dbReference>
<accession>A0ABX1NB63</accession>
<dbReference type="RefSeq" id="WP_169137813.1">
    <property type="nucleotide sequence ID" value="NZ_WTVS01000004.1"/>
</dbReference>
<dbReference type="SUPFAM" id="SSF89796">
    <property type="entry name" value="CoA-transferase family III (CaiB/BaiF)"/>
    <property type="match status" value="1"/>
</dbReference>
<proteinExistence type="predicted"/>